<dbReference type="OrthoDB" id="9760689at2"/>
<proteinExistence type="predicted"/>
<evidence type="ECO:0000313" key="4">
    <source>
        <dbReference type="Proteomes" id="UP000681131"/>
    </source>
</evidence>
<dbReference type="SUPFAM" id="SSF53335">
    <property type="entry name" value="S-adenosyl-L-methionine-dependent methyltransferases"/>
    <property type="match status" value="1"/>
</dbReference>
<reference evidence="1 3" key="1">
    <citation type="submission" date="2017-06" db="EMBL/GenBank/DDBJ databases">
        <title>Complete genome of Francisella adeliensis.</title>
        <authorList>
            <person name="Vallesi A."/>
            <person name="Sjodin A."/>
        </authorList>
    </citation>
    <scope>NUCLEOTIDE SEQUENCE [LARGE SCALE GENOMIC DNA]</scope>
    <source>
        <strain evidence="1 3">FDC440</strain>
    </source>
</reference>
<protein>
    <submittedName>
        <fullName evidence="1">Biotin synthase</fullName>
    </submittedName>
</protein>
<dbReference type="InterPro" id="IPR029063">
    <property type="entry name" value="SAM-dependent_MTases_sf"/>
</dbReference>
<dbReference type="Gene3D" id="3.40.50.150">
    <property type="entry name" value="Vaccinia Virus protein VP39"/>
    <property type="match status" value="1"/>
</dbReference>
<dbReference type="Proteomes" id="UP000681131">
    <property type="component" value="Chromosome"/>
</dbReference>
<name>A0A2Z4XWI0_9GAMM</name>
<evidence type="ECO:0000313" key="1">
    <source>
        <dbReference type="EMBL" id="AXA33221.1"/>
    </source>
</evidence>
<dbReference type="RefSeq" id="WP_112869394.1">
    <property type="nucleotide sequence ID" value="NZ_CP021781.1"/>
</dbReference>
<organism evidence="1 3">
    <name type="scientific">Francisella adeliensis</name>
    <dbReference type="NCBI Taxonomy" id="2007306"/>
    <lineage>
        <taxon>Bacteria</taxon>
        <taxon>Pseudomonadati</taxon>
        <taxon>Pseudomonadota</taxon>
        <taxon>Gammaproteobacteria</taxon>
        <taxon>Thiotrichales</taxon>
        <taxon>Francisellaceae</taxon>
        <taxon>Francisella</taxon>
    </lineage>
</organism>
<gene>
    <name evidence="1" type="ORF">CDH04_01750</name>
    <name evidence="2" type="ORF">FZC43_01755</name>
</gene>
<evidence type="ECO:0000313" key="3">
    <source>
        <dbReference type="Proteomes" id="UP000251120"/>
    </source>
</evidence>
<dbReference type="EMBL" id="CP021781">
    <property type="protein sequence ID" value="AXA33221.1"/>
    <property type="molecule type" value="Genomic_DNA"/>
</dbReference>
<dbReference type="KEGG" id="fad:CDH04_01750"/>
<accession>A0A2Z4XWI0</accession>
<evidence type="ECO:0000313" key="2">
    <source>
        <dbReference type="EMBL" id="QIW11449.1"/>
    </source>
</evidence>
<dbReference type="Proteomes" id="UP000251120">
    <property type="component" value="Chromosome"/>
</dbReference>
<sequence>MFNYIFFNQRLNSSRKYNTSFIKNEIALRLLKRLEFINLNPENIFIDGYQDESYISVLKDRFPEANISNNLLQKYDLIISNTTVHLNPNIADKLDQYYEMLNHEGILLFSTFGDNSFSSINSAFSTIDNLPHTNAMIDAKTWGGMLQSSAYKSPAIESDLITFTYEDTNVLFNDIRELNEPLADTKMQTSLTGKNKWQSFIAELKNNFQLEVEALYGYAVRKDSSDLKPKANPNRVSLEDLKKQIADFKKG</sequence>
<keyword evidence="4" id="KW-1185">Reference proteome</keyword>
<reference evidence="2 4" key="2">
    <citation type="submission" date="2019-08" db="EMBL/GenBank/DDBJ databases">
        <title>Complete genome sequences of Francisella adeliensis (FSC1325 and FSC1326).</title>
        <authorList>
            <person name="Ohrman C."/>
            <person name="Uneklint I."/>
            <person name="Vallesi A."/>
            <person name="Karlsson L."/>
            <person name="Sjodin A."/>
        </authorList>
    </citation>
    <scope>NUCLEOTIDE SEQUENCE [LARGE SCALE GENOMIC DNA]</scope>
    <source>
        <strain evidence="2 4">FSC1325</strain>
    </source>
</reference>
<dbReference type="EMBL" id="CP043424">
    <property type="protein sequence ID" value="QIW11449.1"/>
    <property type="molecule type" value="Genomic_DNA"/>
</dbReference>
<dbReference type="AlphaFoldDB" id="A0A2Z4XWI0"/>